<feature type="region of interest" description="Disordered" evidence="1">
    <location>
        <begin position="652"/>
        <end position="673"/>
    </location>
</feature>
<dbReference type="Proteomes" id="UP000799291">
    <property type="component" value="Unassembled WGS sequence"/>
</dbReference>
<feature type="compositionally biased region" description="Basic and acidic residues" evidence="1">
    <location>
        <begin position="680"/>
        <end position="689"/>
    </location>
</feature>
<accession>A0A6G1JA74</accession>
<feature type="region of interest" description="Disordered" evidence="1">
    <location>
        <begin position="1"/>
        <end position="176"/>
    </location>
</feature>
<feature type="compositionally biased region" description="Polar residues" evidence="1">
    <location>
        <begin position="135"/>
        <end position="151"/>
    </location>
</feature>
<dbReference type="OrthoDB" id="5329403at2759"/>
<organism evidence="2 3">
    <name type="scientific">Lentithecium fluviatile CBS 122367</name>
    <dbReference type="NCBI Taxonomy" id="1168545"/>
    <lineage>
        <taxon>Eukaryota</taxon>
        <taxon>Fungi</taxon>
        <taxon>Dikarya</taxon>
        <taxon>Ascomycota</taxon>
        <taxon>Pezizomycotina</taxon>
        <taxon>Dothideomycetes</taxon>
        <taxon>Pleosporomycetidae</taxon>
        <taxon>Pleosporales</taxon>
        <taxon>Massarineae</taxon>
        <taxon>Lentitheciaceae</taxon>
        <taxon>Lentithecium</taxon>
    </lineage>
</organism>
<proteinExistence type="predicted"/>
<sequence>MAPIPADTAAASQKQARRAPVRIIPAIPRRFARPPAPARPITPDESTTAAVTQAEPEPQLATERASEERAATPVQVPLTPDSKASAVANGPVEDESGLANSPARSGDDHVEVEATDTQGLSPSHHGSASFEGRVLTTQQTDARTPQQQDSSAPAELPPEFYPHEKPESHTPSAEGIEAPFVPPATNITAHRVQPSVEGLVFGGVVQGSPAMPSTPQELEPDMRGQQQTFARPPPGFAPHLAPQFFPGHTHHPSDPAAAAWLYPAYTMAPPPESMYNGHDYHSASIPAVAPAYHAPYQGQFSPQGAPLAMNGAPRSHSQSPSKSHFGEEPQTIPLANGNVSRPQDAAQDGYDIAKHLSSLFGNPEFTDYILHIRSPDTMLLTLPVHAALVSRSPVILEALRRSTPLGFRTKDPRRLIDILTNDRFVTSESLHEALKILYAAPLLPVQSFLYGLGSYDGGSDQGYTFNEARKRMSQAISYVAAARVLQIPEMQACGLRIAKALLRWDTLEQALYFGFEAGATTIQPSAVGVDSRLLETYVVPLLDDALEFVAYNFPVDFSLHKLAPEMRHYPRLPTLVEFKQPTHNPRLSKIRFGDAPPEDDQMPSHVTQVLSTILLSLPLSLLDRLFSHPAAANRIGWSVLVQIMRDVVAERERRRQKASKGQLKPSPDGTVPKTLLENLQREERVESAPERSSGYKLTANHLAVHA</sequence>
<evidence type="ECO:0000256" key="1">
    <source>
        <dbReference type="SAM" id="MobiDB-lite"/>
    </source>
</evidence>
<name>A0A6G1JA74_9PLEO</name>
<evidence type="ECO:0000313" key="3">
    <source>
        <dbReference type="Proteomes" id="UP000799291"/>
    </source>
</evidence>
<keyword evidence="3" id="KW-1185">Reference proteome</keyword>
<reference evidence="2" key="1">
    <citation type="journal article" date="2020" name="Stud. Mycol.">
        <title>101 Dothideomycetes genomes: a test case for predicting lifestyles and emergence of pathogens.</title>
        <authorList>
            <person name="Haridas S."/>
            <person name="Albert R."/>
            <person name="Binder M."/>
            <person name="Bloem J."/>
            <person name="Labutti K."/>
            <person name="Salamov A."/>
            <person name="Andreopoulos B."/>
            <person name="Baker S."/>
            <person name="Barry K."/>
            <person name="Bills G."/>
            <person name="Bluhm B."/>
            <person name="Cannon C."/>
            <person name="Castanera R."/>
            <person name="Culley D."/>
            <person name="Daum C."/>
            <person name="Ezra D."/>
            <person name="Gonzalez J."/>
            <person name="Henrissat B."/>
            <person name="Kuo A."/>
            <person name="Liang C."/>
            <person name="Lipzen A."/>
            <person name="Lutzoni F."/>
            <person name="Magnuson J."/>
            <person name="Mondo S."/>
            <person name="Nolan M."/>
            <person name="Ohm R."/>
            <person name="Pangilinan J."/>
            <person name="Park H.-J."/>
            <person name="Ramirez L."/>
            <person name="Alfaro M."/>
            <person name="Sun H."/>
            <person name="Tritt A."/>
            <person name="Yoshinaga Y."/>
            <person name="Zwiers L.-H."/>
            <person name="Turgeon B."/>
            <person name="Goodwin S."/>
            <person name="Spatafora J."/>
            <person name="Crous P."/>
            <person name="Grigoriev I."/>
        </authorList>
    </citation>
    <scope>NUCLEOTIDE SEQUENCE</scope>
    <source>
        <strain evidence="2">CBS 122367</strain>
    </source>
</reference>
<evidence type="ECO:0000313" key="2">
    <source>
        <dbReference type="EMBL" id="KAF2687121.1"/>
    </source>
</evidence>
<feature type="compositionally biased region" description="Polar residues" evidence="1">
    <location>
        <begin position="115"/>
        <end position="126"/>
    </location>
</feature>
<feature type="region of interest" description="Disordered" evidence="1">
    <location>
        <begin position="303"/>
        <end position="345"/>
    </location>
</feature>
<protein>
    <submittedName>
        <fullName evidence="2">Uncharacterized protein</fullName>
    </submittedName>
</protein>
<gene>
    <name evidence="2" type="ORF">K458DRAFT_296652</name>
</gene>
<feature type="region of interest" description="Disordered" evidence="1">
    <location>
        <begin position="680"/>
        <end position="699"/>
    </location>
</feature>
<dbReference type="EMBL" id="MU005575">
    <property type="protein sequence ID" value="KAF2687121.1"/>
    <property type="molecule type" value="Genomic_DNA"/>
</dbReference>
<dbReference type="AlphaFoldDB" id="A0A6G1JA74"/>